<sequence>MLRPDSSLYSTILREQTYLAMSTTRQQYVFMSSLDKCKDFATESKVCNDLLIYNINTRHICEVVLLITTSQQVPEVCDVTTFSAHINTFQALRNNNWIYILQRKTPYALECGSKMTNGEISGAGIISLEQGCKMYTAFVTLLAENTKPSTLAILLSM</sequence>
<dbReference type="Pfam" id="PF12259">
    <property type="entry name" value="Baculo_F"/>
    <property type="match status" value="1"/>
</dbReference>
<dbReference type="InterPro" id="IPR022048">
    <property type="entry name" value="Envelope_fusion-like"/>
</dbReference>
<name>A0AAV1LLQ3_9NEOP</name>
<protein>
    <submittedName>
        <fullName evidence="1">Uncharacterized protein</fullName>
    </submittedName>
</protein>
<reference evidence="1 2" key="1">
    <citation type="submission" date="2023-11" db="EMBL/GenBank/DDBJ databases">
        <authorList>
            <person name="Hedman E."/>
            <person name="Englund M."/>
            <person name="Stromberg M."/>
            <person name="Nyberg Akerstrom W."/>
            <person name="Nylinder S."/>
            <person name="Jareborg N."/>
            <person name="Kallberg Y."/>
            <person name="Kronander E."/>
        </authorList>
    </citation>
    <scope>NUCLEOTIDE SEQUENCE [LARGE SCALE GENOMIC DNA]</scope>
</reference>
<dbReference type="AlphaFoldDB" id="A0AAV1LLQ3"/>
<organism evidence="1 2">
    <name type="scientific">Parnassius mnemosyne</name>
    <name type="common">clouded apollo</name>
    <dbReference type="NCBI Taxonomy" id="213953"/>
    <lineage>
        <taxon>Eukaryota</taxon>
        <taxon>Metazoa</taxon>
        <taxon>Ecdysozoa</taxon>
        <taxon>Arthropoda</taxon>
        <taxon>Hexapoda</taxon>
        <taxon>Insecta</taxon>
        <taxon>Pterygota</taxon>
        <taxon>Neoptera</taxon>
        <taxon>Endopterygota</taxon>
        <taxon>Lepidoptera</taxon>
        <taxon>Glossata</taxon>
        <taxon>Ditrysia</taxon>
        <taxon>Papilionoidea</taxon>
        <taxon>Papilionidae</taxon>
        <taxon>Parnassiinae</taxon>
        <taxon>Parnassini</taxon>
        <taxon>Parnassius</taxon>
        <taxon>Driopa</taxon>
    </lineage>
</organism>
<keyword evidence="2" id="KW-1185">Reference proteome</keyword>
<evidence type="ECO:0000313" key="2">
    <source>
        <dbReference type="Proteomes" id="UP001314205"/>
    </source>
</evidence>
<dbReference type="EMBL" id="CAVLGL010000091">
    <property type="protein sequence ID" value="CAK1595012.1"/>
    <property type="molecule type" value="Genomic_DNA"/>
</dbReference>
<comment type="caution">
    <text evidence="1">The sequence shown here is derived from an EMBL/GenBank/DDBJ whole genome shotgun (WGS) entry which is preliminary data.</text>
</comment>
<evidence type="ECO:0000313" key="1">
    <source>
        <dbReference type="EMBL" id="CAK1595012.1"/>
    </source>
</evidence>
<dbReference type="Proteomes" id="UP001314205">
    <property type="component" value="Unassembled WGS sequence"/>
</dbReference>
<accession>A0AAV1LLQ3</accession>
<proteinExistence type="predicted"/>
<gene>
    <name evidence="1" type="ORF">PARMNEM_LOCUS14563</name>
</gene>